<dbReference type="OrthoDB" id="420169at2759"/>
<dbReference type="AlphaFoldDB" id="W4FRR9"/>
<dbReference type="RefSeq" id="XP_009840953.1">
    <property type="nucleotide sequence ID" value="XM_009842651.1"/>
</dbReference>
<sequence length="237" mass="27008">MEKPGAEWRIFHALKWNTATIPAQMPISRNDIIIDGMGRSTIFITIDLCDGFYQLLMRLCDVPKTAVSTPSGILWAWLVIPRGREDILWRFQEMMDDELAVMMQAMSVGIASCIMELDDERSTPSPQHKYVRPMHGYMGFLDLQNDLPHGGDMFYLEQVRLTKQALELLVTLSIPHVPNALDPPVLIMVTLQWLASGASSRSQEQLFQDNNHVTLVYYRQVGVHAITRGLWMAAFME</sequence>
<gene>
    <name evidence="1" type="ORF">H257_14765</name>
</gene>
<evidence type="ECO:0000313" key="1">
    <source>
        <dbReference type="EMBL" id="ETV69529.1"/>
    </source>
</evidence>
<dbReference type="Gene3D" id="3.30.70.270">
    <property type="match status" value="1"/>
</dbReference>
<proteinExistence type="predicted"/>
<dbReference type="STRING" id="112090.W4FRR9"/>
<dbReference type="VEuPathDB" id="FungiDB:H257_14765"/>
<evidence type="ECO:0008006" key="2">
    <source>
        <dbReference type="Google" id="ProtNLM"/>
    </source>
</evidence>
<dbReference type="InterPro" id="IPR043502">
    <property type="entry name" value="DNA/RNA_pol_sf"/>
</dbReference>
<reference evidence="1" key="1">
    <citation type="submission" date="2013-12" db="EMBL/GenBank/DDBJ databases">
        <title>The Genome Sequence of Aphanomyces astaci APO3.</title>
        <authorList>
            <consortium name="The Broad Institute Genomics Platform"/>
            <person name="Russ C."/>
            <person name="Tyler B."/>
            <person name="van West P."/>
            <person name="Dieguez-Uribeondo J."/>
            <person name="Young S.K."/>
            <person name="Zeng Q."/>
            <person name="Gargeya S."/>
            <person name="Fitzgerald M."/>
            <person name="Abouelleil A."/>
            <person name="Alvarado L."/>
            <person name="Chapman S.B."/>
            <person name="Gainer-Dewar J."/>
            <person name="Goldberg J."/>
            <person name="Griggs A."/>
            <person name="Gujja S."/>
            <person name="Hansen M."/>
            <person name="Howarth C."/>
            <person name="Imamovic A."/>
            <person name="Ireland A."/>
            <person name="Larimer J."/>
            <person name="McCowan C."/>
            <person name="Murphy C."/>
            <person name="Pearson M."/>
            <person name="Poon T.W."/>
            <person name="Priest M."/>
            <person name="Roberts A."/>
            <person name="Saif S."/>
            <person name="Shea T."/>
            <person name="Sykes S."/>
            <person name="Wortman J."/>
            <person name="Nusbaum C."/>
            <person name="Birren B."/>
        </authorList>
    </citation>
    <scope>NUCLEOTIDE SEQUENCE [LARGE SCALE GENOMIC DNA]</scope>
    <source>
        <strain evidence="1">APO3</strain>
    </source>
</reference>
<organism evidence="1">
    <name type="scientific">Aphanomyces astaci</name>
    <name type="common">Crayfish plague agent</name>
    <dbReference type="NCBI Taxonomy" id="112090"/>
    <lineage>
        <taxon>Eukaryota</taxon>
        <taxon>Sar</taxon>
        <taxon>Stramenopiles</taxon>
        <taxon>Oomycota</taxon>
        <taxon>Saprolegniomycetes</taxon>
        <taxon>Saprolegniales</taxon>
        <taxon>Verrucalvaceae</taxon>
        <taxon>Aphanomyces</taxon>
    </lineage>
</organism>
<dbReference type="InterPro" id="IPR043128">
    <property type="entry name" value="Rev_trsase/Diguanyl_cyclase"/>
</dbReference>
<dbReference type="EMBL" id="KI913175">
    <property type="protein sequence ID" value="ETV69529.1"/>
    <property type="molecule type" value="Genomic_DNA"/>
</dbReference>
<protein>
    <recommendedName>
        <fullName evidence="2">Reverse transcriptase domain-containing protein</fullName>
    </recommendedName>
</protein>
<name>W4FRR9_APHAT</name>
<dbReference type="SUPFAM" id="SSF56672">
    <property type="entry name" value="DNA/RNA polymerases"/>
    <property type="match status" value="1"/>
</dbReference>
<accession>W4FRR9</accession>
<dbReference type="Gene3D" id="3.10.10.10">
    <property type="entry name" value="HIV Type 1 Reverse Transcriptase, subunit A, domain 1"/>
    <property type="match status" value="1"/>
</dbReference>
<dbReference type="GeneID" id="20816761"/>